<dbReference type="Proteomes" id="UP000289269">
    <property type="component" value="Unassembled WGS sequence"/>
</dbReference>
<protein>
    <submittedName>
        <fullName evidence="6">UDP-N-acetylmuramoyl-tripeptide--D-alanyl-D-alanine ligase</fullName>
    </submittedName>
</protein>
<comment type="caution">
    <text evidence="6">The sequence shown here is derived from an EMBL/GenBank/DDBJ whole genome shotgun (WGS) entry which is preliminary data.</text>
</comment>
<gene>
    <name evidence="6" type="ORF">EOT04_00150</name>
</gene>
<dbReference type="InterPro" id="IPR013221">
    <property type="entry name" value="Mur_ligase_cen"/>
</dbReference>
<dbReference type="SUPFAM" id="SSF53623">
    <property type="entry name" value="MurD-like peptide ligases, catalytic domain"/>
    <property type="match status" value="1"/>
</dbReference>
<accession>A0A4Q0AKI2</accession>
<dbReference type="AlphaFoldDB" id="A0A4Q0AKI2"/>
<dbReference type="SUPFAM" id="SSF53244">
    <property type="entry name" value="MurD-like peptide ligases, peptide-binding domain"/>
    <property type="match status" value="1"/>
</dbReference>
<dbReference type="InterPro" id="IPR051046">
    <property type="entry name" value="MurCDEF_CellWall_CoF430Synth"/>
</dbReference>
<feature type="domain" description="Mur ligase central" evidence="5">
    <location>
        <begin position="27"/>
        <end position="236"/>
    </location>
</feature>
<dbReference type="InterPro" id="IPR004101">
    <property type="entry name" value="Mur_ligase_C"/>
</dbReference>
<evidence type="ECO:0000256" key="2">
    <source>
        <dbReference type="ARBA" id="ARBA00022741"/>
    </source>
</evidence>
<dbReference type="InterPro" id="IPR036615">
    <property type="entry name" value="Mur_ligase_C_dom_sf"/>
</dbReference>
<dbReference type="Gene3D" id="3.90.190.20">
    <property type="entry name" value="Mur ligase, C-terminal domain"/>
    <property type="match status" value="1"/>
</dbReference>
<dbReference type="Pfam" id="PF08245">
    <property type="entry name" value="Mur_ligase_M"/>
    <property type="match status" value="1"/>
</dbReference>
<keyword evidence="3" id="KW-0067">ATP-binding</keyword>
<keyword evidence="7" id="KW-1185">Reference proteome</keyword>
<dbReference type="Pfam" id="PF02875">
    <property type="entry name" value="Mur_ligase_C"/>
    <property type="match status" value="1"/>
</dbReference>
<dbReference type="PANTHER" id="PTHR43024:SF1">
    <property type="entry name" value="UDP-N-ACETYLMURAMOYL-TRIPEPTIDE--D-ALANYL-D-ALANINE LIGASE"/>
    <property type="match status" value="1"/>
</dbReference>
<dbReference type="EMBL" id="SCKW01000001">
    <property type="protein sequence ID" value="RWZ82035.1"/>
    <property type="molecule type" value="Genomic_DNA"/>
</dbReference>
<dbReference type="Gene3D" id="3.40.1190.10">
    <property type="entry name" value="Mur-like, catalytic domain"/>
    <property type="match status" value="1"/>
</dbReference>
<evidence type="ECO:0000313" key="6">
    <source>
        <dbReference type="EMBL" id="RWZ82035.1"/>
    </source>
</evidence>
<sequence>MKNKLLQLLEAQVRRYFKKTPPKLVVITGSVGKTGTKAAIATVLGQRFRVRAHQGNHNTHFSVPLALMDVPYPPNPRSAWQWLKVLLLMRLKTARPKDVEVIIQELGTDTPGDIPRFMSYLKPDIAVITAVSPEHMEFFKDLDTVAREELSPAAASGLALINRDDIAEEFARYAATSSISTYGLSGVAEYNFLIEDRLAEGGFKGKLTGPELGSVSLSLNAVGEHNLKALVAAAAVGAKLGLSGRQIVSGLESVKPVPGRMQLLRGLNNSVLIDDSYNSSPLAAAAALKTLYDFEAPQRIAILGSMNELGGMSPQLHESLGELCDPRLLAWVVTVGHDAAQYLAPAAAARGCQVRSFASPYEAGAFVHKVLEPHAVVLAKGSQNGVFTEEALKMLLHSTADEARLVRQSPQWLLKKRAQFFKDAV</sequence>
<keyword evidence="2" id="KW-0547">Nucleotide-binding</keyword>
<feature type="domain" description="Mur ligase C-terminal" evidence="4">
    <location>
        <begin position="259"/>
        <end position="382"/>
    </location>
</feature>
<proteinExistence type="predicted"/>
<reference evidence="6" key="1">
    <citation type="submission" date="2019-01" db="EMBL/GenBank/DDBJ databases">
        <title>Genomic signatures and co-occurrence patterns of the ultra-small Saccharimodia (Patescibacteria phylum) suggest a symbiotic lifestyle.</title>
        <authorList>
            <person name="Lemos L."/>
            <person name="Medeiros J."/>
            <person name="Andreote F."/>
            <person name="Fernandes G."/>
            <person name="Varani A."/>
            <person name="Oliveira G."/>
            <person name="Pylro V."/>
        </authorList>
    </citation>
    <scope>NUCLEOTIDE SEQUENCE [LARGE SCALE GENOMIC DNA]</scope>
    <source>
        <strain evidence="6">AMD01</strain>
    </source>
</reference>
<dbReference type="GO" id="GO:0005524">
    <property type="term" value="F:ATP binding"/>
    <property type="evidence" value="ECO:0007669"/>
    <property type="project" value="UniProtKB-KW"/>
</dbReference>
<evidence type="ECO:0000313" key="7">
    <source>
        <dbReference type="Proteomes" id="UP000289269"/>
    </source>
</evidence>
<name>A0A4Q0AKI2_9BACT</name>
<evidence type="ECO:0000259" key="5">
    <source>
        <dbReference type="Pfam" id="PF08245"/>
    </source>
</evidence>
<keyword evidence="1 6" id="KW-0436">Ligase</keyword>
<dbReference type="GO" id="GO:0016881">
    <property type="term" value="F:acid-amino acid ligase activity"/>
    <property type="evidence" value="ECO:0007669"/>
    <property type="project" value="InterPro"/>
</dbReference>
<organism evidence="6 7">
    <name type="scientific">Candidatus Chaera renei</name>
    <dbReference type="NCBI Taxonomy" id="2506947"/>
    <lineage>
        <taxon>Bacteria</taxon>
        <taxon>Candidatus Saccharimonadota</taxon>
        <taxon>Candidatus Saccharimonadia</taxon>
        <taxon>Candidatus Saccharimonadales</taxon>
        <taxon>Candidatus Saccharimonadaceae</taxon>
        <taxon>Candidatus Chaera</taxon>
    </lineage>
</organism>
<evidence type="ECO:0000259" key="4">
    <source>
        <dbReference type="Pfam" id="PF02875"/>
    </source>
</evidence>
<dbReference type="PANTHER" id="PTHR43024">
    <property type="entry name" value="UDP-N-ACETYLMURAMOYL-TRIPEPTIDE--D-ALANYL-D-ALANINE LIGASE"/>
    <property type="match status" value="1"/>
</dbReference>
<evidence type="ECO:0000256" key="3">
    <source>
        <dbReference type="ARBA" id="ARBA00022840"/>
    </source>
</evidence>
<evidence type="ECO:0000256" key="1">
    <source>
        <dbReference type="ARBA" id="ARBA00022598"/>
    </source>
</evidence>
<dbReference type="InterPro" id="IPR036565">
    <property type="entry name" value="Mur-like_cat_sf"/>
</dbReference>